<dbReference type="InterPro" id="IPR000270">
    <property type="entry name" value="PB1_dom"/>
</dbReference>
<keyword evidence="3" id="KW-0862">Zinc</keyword>
<feature type="domain" description="ZZ-type" evidence="7">
    <location>
        <begin position="208"/>
        <end position="262"/>
    </location>
</feature>
<dbReference type="PROSITE" id="PS50030">
    <property type="entry name" value="UBA"/>
    <property type="match status" value="1"/>
</dbReference>
<organism evidence="9 10">
    <name type="scientific">Chytriomyces confervae</name>
    <dbReference type="NCBI Taxonomy" id="246404"/>
    <lineage>
        <taxon>Eukaryota</taxon>
        <taxon>Fungi</taxon>
        <taxon>Fungi incertae sedis</taxon>
        <taxon>Chytridiomycota</taxon>
        <taxon>Chytridiomycota incertae sedis</taxon>
        <taxon>Chytridiomycetes</taxon>
        <taxon>Chytridiales</taxon>
        <taxon>Chytriomycetaceae</taxon>
        <taxon>Chytriomyces</taxon>
    </lineage>
</organism>
<dbReference type="PROSITE" id="PS51745">
    <property type="entry name" value="PB1"/>
    <property type="match status" value="1"/>
</dbReference>
<dbReference type="SMART" id="SM00666">
    <property type="entry name" value="PB1"/>
    <property type="match status" value="1"/>
</dbReference>
<dbReference type="Gene3D" id="3.30.60.90">
    <property type="match status" value="1"/>
</dbReference>
<accession>A0A507F0P3</accession>
<gene>
    <name evidence="9" type="ORF">CcCBS67573_g06922</name>
</gene>
<dbReference type="Pfam" id="PF00564">
    <property type="entry name" value="PB1"/>
    <property type="match status" value="1"/>
</dbReference>
<dbReference type="Proteomes" id="UP000320333">
    <property type="component" value="Unassembled WGS sequence"/>
</dbReference>
<evidence type="ECO:0000256" key="2">
    <source>
        <dbReference type="ARBA" id="ARBA00022771"/>
    </source>
</evidence>
<evidence type="ECO:0000259" key="8">
    <source>
        <dbReference type="PROSITE" id="PS51745"/>
    </source>
</evidence>
<dbReference type="Pfam" id="PF00569">
    <property type="entry name" value="ZZ"/>
    <property type="match status" value="1"/>
</dbReference>
<feature type="compositionally biased region" description="Polar residues" evidence="5">
    <location>
        <begin position="88"/>
        <end position="97"/>
    </location>
</feature>
<evidence type="ECO:0000259" key="6">
    <source>
        <dbReference type="PROSITE" id="PS50030"/>
    </source>
</evidence>
<evidence type="ECO:0000259" key="7">
    <source>
        <dbReference type="PROSITE" id="PS50135"/>
    </source>
</evidence>
<dbReference type="GO" id="GO:0008270">
    <property type="term" value="F:zinc ion binding"/>
    <property type="evidence" value="ECO:0007669"/>
    <property type="project" value="UniProtKB-KW"/>
</dbReference>
<dbReference type="InterPro" id="IPR015940">
    <property type="entry name" value="UBA"/>
</dbReference>
<dbReference type="SUPFAM" id="SSF54277">
    <property type="entry name" value="CAD &amp; PB1 domains"/>
    <property type="match status" value="1"/>
</dbReference>
<dbReference type="STRING" id="246404.A0A507F0P3"/>
<keyword evidence="1" id="KW-0479">Metal-binding</keyword>
<feature type="domain" description="PB1" evidence="8">
    <location>
        <begin position="8"/>
        <end position="91"/>
    </location>
</feature>
<keyword evidence="10" id="KW-1185">Reference proteome</keyword>
<dbReference type="OrthoDB" id="2152551at2759"/>
<dbReference type="InterPro" id="IPR043145">
    <property type="entry name" value="Znf_ZZ_sf"/>
</dbReference>
<feature type="domain" description="UBA" evidence="6">
    <location>
        <begin position="264"/>
        <end position="305"/>
    </location>
</feature>
<dbReference type="AlphaFoldDB" id="A0A507F0P3"/>
<evidence type="ECO:0000256" key="5">
    <source>
        <dbReference type="SAM" id="MobiDB-lite"/>
    </source>
</evidence>
<dbReference type="Gene3D" id="3.10.20.90">
    <property type="entry name" value="Phosphatidylinositol 3-kinase Catalytic Subunit, Chain A, domain 1"/>
    <property type="match status" value="1"/>
</dbReference>
<reference evidence="9 10" key="1">
    <citation type="journal article" date="2019" name="Sci. Rep.">
        <title>Comparative genomics of chytrid fungi reveal insights into the obligate biotrophic and pathogenic lifestyle of Synchytrium endobioticum.</title>
        <authorList>
            <person name="van de Vossenberg B.T.L.H."/>
            <person name="Warris S."/>
            <person name="Nguyen H.D.T."/>
            <person name="van Gent-Pelzer M.P.E."/>
            <person name="Joly D.L."/>
            <person name="van de Geest H.C."/>
            <person name="Bonants P.J.M."/>
            <person name="Smith D.S."/>
            <person name="Levesque C.A."/>
            <person name="van der Lee T.A.J."/>
        </authorList>
    </citation>
    <scope>NUCLEOTIDE SEQUENCE [LARGE SCALE GENOMIC DNA]</scope>
    <source>
        <strain evidence="9 10">CBS 675.73</strain>
    </source>
</reference>
<evidence type="ECO:0000313" key="9">
    <source>
        <dbReference type="EMBL" id="TPX69187.1"/>
    </source>
</evidence>
<name>A0A507F0P3_9FUNG</name>
<dbReference type="SUPFAM" id="SSF57850">
    <property type="entry name" value="RING/U-box"/>
    <property type="match status" value="1"/>
</dbReference>
<dbReference type="PANTHER" id="PTHR20930:SF0">
    <property type="entry name" value="PROTEIN ILRUN"/>
    <property type="match status" value="1"/>
</dbReference>
<evidence type="ECO:0000256" key="3">
    <source>
        <dbReference type="ARBA" id="ARBA00022833"/>
    </source>
</evidence>
<feature type="region of interest" description="Disordered" evidence="5">
    <location>
        <begin position="155"/>
        <end position="175"/>
    </location>
</feature>
<evidence type="ECO:0000256" key="4">
    <source>
        <dbReference type="PROSITE-ProRule" id="PRU00228"/>
    </source>
</evidence>
<dbReference type="InterPro" id="IPR053793">
    <property type="entry name" value="PB1-like"/>
</dbReference>
<dbReference type="CDD" id="cd02249">
    <property type="entry name" value="ZZ"/>
    <property type="match status" value="1"/>
</dbReference>
<dbReference type="SUPFAM" id="SSF46934">
    <property type="entry name" value="UBA-like"/>
    <property type="match status" value="1"/>
</dbReference>
<sequence>MDSQAINNLSVKVQYAESLRQLLLTPAEQESWHAFVARIRTAFQISETEAIAVSYLDDDKDVITLDSDQELSELLKYRDSSKPIKFTVTETKNANRSSQDKGKSPEMPKKNVFEELKEKLDPMMTDLKDEFEKSNIGPLLEKISKQAQAHFEEAFSDADRNGSTSSRQPRPGHPHPYAFSGHRMYGCHPMNAFMHQKPAPRASYPPRWEGVVCDGCNSKSFTGARFKCTSCEDFDLCATCQVTAKDIHNAQHDFEEVKHAWFAAEDEQIAMLAEMGFVEDEAKARELLRRYDNSANRVAEVLLQQV</sequence>
<evidence type="ECO:0000313" key="10">
    <source>
        <dbReference type="Proteomes" id="UP000320333"/>
    </source>
</evidence>
<keyword evidence="2 4" id="KW-0863">Zinc-finger</keyword>
<dbReference type="CDD" id="cd05992">
    <property type="entry name" value="PB1"/>
    <property type="match status" value="1"/>
</dbReference>
<dbReference type="PANTHER" id="PTHR20930">
    <property type="entry name" value="OVARIAN CARCINOMA ANTIGEN CA125-RELATED"/>
    <property type="match status" value="1"/>
</dbReference>
<feature type="compositionally biased region" description="Basic and acidic residues" evidence="5">
    <location>
        <begin position="98"/>
        <end position="110"/>
    </location>
</feature>
<dbReference type="SMART" id="SM00291">
    <property type="entry name" value="ZnF_ZZ"/>
    <property type="match status" value="1"/>
</dbReference>
<dbReference type="InterPro" id="IPR000433">
    <property type="entry name" value="Znf_ZZ"/>
</dbReference>
<comment type="caution">
    <text evidence="9">The sequence shown here is derived from an EMBL/GenBank/DDBJ whole genome shotgun (WGS) entry which is preliminary data.</text>
</comment>
<dbReference type="InterPro" id="IPR009060">
    <property type="entry name" value="UBA-like_sf"/>
</dbReference>
<dbReference type="EMBL" id="QEAP01000324">
    <property type="protein sequence ID" value="TPX69187.1"/>
    <property type="molecule type" value="Genomic_DNA"/>
</dbReference>
<dbReference type="PROSITE" id="PS50135">
    <property type="entry name" value="ZF_ZZ_2"/>
    <property type="match status" value="1"/>
</dbReference>
<dbReference type="PROSITE" id="PS01357">
    <property type="entry name" value="ZF_ZZ_1"/>
    <property type="match status" value="1"/>
</dbReference>
<evidence type="ECO:0000256" key="1">
    <source>
        <dbReference type="ARBA" id="ARBA00022723"/>
    </source>
</evidence>
<feature type="region of interest" description="Disordered" evidence="5">
    <location>
        <begin position="88"/>
        <end position="110"/>
    </location>
</feature>
<protein>
    <recommendedName>
        <fullName evidence="11">ZZ-type domain-containing protein</fullName>
    </recommendedName>
</protein>
<evidence type="ECO:0008006" key="11">
    <source>
        <dbReference type="Google" id="ProtNLM"/>
    </source>
</evidence>
<proteinExistence type="predicted"/>